<dbReference type="SUPFAM" id="SSF53597">
    <property type="entry name" value="Dihydrofolate reductase-like"/>
    <property type="match status" value="1"/>
</dbReference>
<dbReference type="PANTHER" id="PTHR48069:SF3">
    <property type="entry name" value="DIHYDROFOLATE REDUCTASE"/>
    <property type="match status" value="1"/>
</dbReference>
<dbReference type="RefSeq" id="WP_123924999.1">
    <property type="nucleotide sequence ID" value="NZ_JBPSDP010000002.1"/>
</dbReference>
<protein>
    <recommendedName>
        <fullName evidence="3 7">Dihydrofolate reductase</fullName>
        <ecNumber evidence="3 7">1.5.1.3</ecNumber>
    </recommendedName>
</protein>
<dbReference type="UniPathway" id="UPA00077">
    <property type="reaction ID" value="UER00158"/>
</dbReference>
<feature type="domain" description="DHFR" evidence="9">
    <location>
        <begin position="3"/>
        <end position="161"/>
    </location>
</feature>
<evidence type="ECO:0000256" key="1">
    <source>
        <dbReference type="ARBA" id="ARBA00004903"/>
    </source>
</evidence>
<sequence length="164" mass="18429">MGGITLIWAQDRVGAIGRDNTIPWRVPEDMARFREVTGAHSVVMGRKTWESLPERFRPLPGRRNIVVTRSQTYRPEGAEVVHTVTEALQLAGSEAVVMGGGEIYTAAMEYAMHLRVTEIDMLVTDADAFAPAIDERWHATTETDWAQSSTGTFYRFVDYVRHTS</sequence>
<dbReference type="CDD" id="cd00209">
    <property type="entry name" value="DHFR"/>
    <property type="match status" value="1"/>
</dbReference>
<evidence type="ECO:0000256" key="8">
    <source>
        <dbReference type="RuleBase" id="RU004474"/>
    </source>
</evidence>
<comment type="similarity">
    <text evidence="2 7 8">Belongs to the dihydrofolate reductase family.</text>
</comment>
<dbReference type="PANTHER" id="PTHR48069">
    <property type="entry name" value="DIHYDROFOLATE REDUCTASE"/>
    <property type="match status" value="1"/>
</dbReference>
<dbReference type="PROSITE" id="PS51330">
    <property type="entry name" value="DHFR_2"/>
    <property type="match status" value="1"/>
</dbReference>
<accession>A0A3N4GTC0</accession>
<dbReference type="EMBL" id="RKMH01000001">
    <property type="protein sequence ID" value="RPA66042.1"/>
    <property type="molecule type" value="Genomic_DNA"/>
</dbReference>
<evidence type="ECO:0000256" key="5">
    <source>
        <dbReference type="ARBA" id="ARBA00022857"/>
    </source>
</evidence>
<evidence type="ECO:0000256" key="7">
    <source>
        <dbReference type="PIRNR" id="PIRNR000194"/>
    </source>
</evidence>
<keyword evidence="5 7" id="KW-0521">NADP</keyword>
<dbReference type="InterPro" id="IPR017925">
    <property type="entry name" value="DHFR_CS"/>
</dbReference>
<dbReference type="GO" id="GO:0046654">
    <property type="term" value="P:tetrahydrofolate biosynthetic process"/>
    <property type="evidence" value="ECO:0007669"/>
    <property type="project" value="UniProtKB-UniPathway"/>
</dbReference>
<keyword evidence="4 7" id="KW-0554">One-carbon metabolism</keyword>
<name>A0A3N4GTC0_9ACTN</name>
<comment type="function">
    <text evidence="7">Key enzyme in folate metabolism. Catalyzes an essential reaction for de novo glycine and purine synthesis, and for DNA precursor synthesis.</text>
</comment>
<dbReference type="GO" id="GO:0004146">
    <property type="term" value="F:dihydrofolate reductase activity"/>
    <property type="evidence" value="ECO:0007669"/>
    <property type="project" value="UniProtKB-EC"/>
</dbReference>
<dbReference type="OrthoDB" id="9804315at2"/>
<dbReference type="Pfam" id="PF00186">
    <property type="entry name" value="DHFR_1"/>
    <property type="match status" value="1"/>
</dbReference>
<dbReference type="InterPro" id="IPR012259">
    <property type="entry name" value="DHFR"/>
</dbReference>
<gene>
    <name evidence="10" type="ORF">EF294_00040</name>
</gene>
<dbReference type="Gene3D" id="3.40.430.10">
    <property type="entry name" value="Dihydrofolate Reductase, subunit A"/>
    <property type="match status" value="1"/>
</dbReference>
<comment type="catalytic activity">
    <reaction evidence="7">
        <text>(6S)-5,6,7,8-tetrahydrofolate + NADP(+) = 7,8-dihydrofolate + NADPH + H(+)</text>
        <dbReference type="Rhea" id="RHEA:15009"/>
        <dbReference type="ChEBI" id="CHEBI:15378"/>
        <dbReference type="ChEBI" id="CHEBI:57451"/>
        <dbReference type="ChEBI" id="CHEBI:57453"/>
        <dbReference type="ChEBI" id="CHEBI:57783"/>
        <dbReference type="ChEBI" id="CHEBI:58349"/>
        <dbReference type="EC" id="1.5.1.3"/>
    </reaction>
</comment>
<evidence type="ECO:0000256" key="2">
    <source>
        <dbReference type="ARBA" id="ARBA00009539"/>
    </source>
</evidence>
<dbReference type="PROSITE" id="PS00075">
    <property type="entry name" value="DHFR_1"/>
    <property type="match status" value="1"/>
</dbReference>
<dbReference type="GO" id="GO:0046655">
    <property type="term" value="P:folic acid metabolic process"/>
    <property type="evidence" value="ECO:0007669"/>
    <property type="project" value="TreeGrafter"/>
</dbReference>
<dbReference type="GO" id="GO:0046452">
    <property type="term" value="P:dihydrofolate metabolic process"/>
    <property type="evidence" value="ECO:0007669"/>
    <property type="project" value="TreeGrafter"/>
</dbReference>
<evidence type="ECO:0000256" key="4">
    <source>
        <dbReference type="ARBA" id="ARBA00022563"/>
    </source>
</evidence>
<proteinExistence type="inferred from homology"/>
<dbReference type="AlphaFoldDB" id="A0A3N4GTC0"/>
<dbReference type="InterPro" id="IPR001796">
    <property type="entry name" value="DHFR_dom"/>
</dbReference>
<evidence type="ECO:0000313" key="10">
    <source>
        <dbReference type="EMBL" id="RPA66042.1"/>
    </source>
</evidence>
<dbReference type="GO" id="GO:0005829">
    <property type="term" value="C:cytosol"/>
    <property type="evidence" value="ECO:0007669"/>
    <property type="project" value="TreeGrafter"/>
</dbReference>
<dbReference type="PIRSF" id="PIRSF000194">
    <property type="entry name" value="DHFR"/>
    <property type="match status" value="1"/>
</dbReference>
<dbReference type="GO" id="GO:0050661">
    <property type="term" value="F:NADP binding"/>
    <property type="evidence" value="ECO:0007669"/>
    <property type="project" value="InterPro"/>
</dbReference>
<evidence type="ECO:0000313" key="11">
    <source>
        <dbReference type="Proteomes" id="UP000267536"/>
    </source>
</evidence>
<dbReference type="InterPro" id="IPR024072">
    <property type="entry name" value="DHFR-like_dom_sf"/>
</dbReference>
<dbReference type="Proteomes" id="UP000267536">
    <property type="component" value="Unassembled WGS sequence"/>
</dbReference>
<comment type="pathway">
    <text evidence="1 7">Cofactor biosynthesis; tetrahydrofolate biosynthesis; 5,6,7,8-tetrahydrofolate from 7,8-dihydrofolate: step 1/1.</text>
</comment>
<reference evidence="10 11" key="1">
    <citation type="submission" date="2018-11" db="EMBL/GenBank/DDBJ databases">
        <title>Draft genome sequence of Gordonia sp. RS15-1S isolated from rice stems.</title>
        <authorList>
            <person name="Muangham S."/>
        </authorList>
    </citation>
    <scope>NUCLEOTIDE SEQUENCE [LARGE SCALE GENOMIC DNA]</scope>
    <source>
        <strain evidence="10 11">RS15-1S</strain>
    </source>
</reference>
<keyword evidence="11" id="KW-1185">Reference proteome</keyword>
<evidence type="ECO:0000259" key="9">
    <source>
        <dbReference type="PROSITE" id="PS51330"/>
    </source>
</evidence>
<dbReference type="GO" id="GO:0006730">
    <property type="term" value="P:one-carbon metabolic process"/>
    <property type="evidence" value="ECO:0007669"/>
    <property type="project" value="UniProtKB-KW"/>
</dbReference>
<dbReference type="PRINTS" id="PR00070">
    <property type="entry name" value="DHFR"/>
</dbReference>
<dbReference type="EC" id="1.5.1.3" evidence="3 7"/>
<keyword evidence="6 7" id="KW-0560">Oxidoreductase</keyword>
<comment type="caution">
    <text evidence="10">The sequence shown here is derived from an EMBL/GenBank/DDBJ whole genome shotgun (WGS) entry which is preliminary data.</text>
</comment>
<evidence type="ECO:0000256" key="6">
    <source>
        <dbReference type="ARBA" id="ARBA00023002"/>
    </source>
</evidence>
<evidence type="ECO:0000256" key="3">
    <source>
        <dbReference type="ARBA" id="ARBA00012856"/>
    </source>
</evidence>
<organism evidence="10 11">
    <name type="scientific">Gordonia oryzae</name>
    <dbReference type="NCBI Taxonomy" id="2487349"/>
    <lineage>
        <taxon>Bacteria</taxon>
        <taxon>Bacillati</taxon>
        <taxon>Actinomycetota</taxon>
        <taxon>Actinomycetes</taxon>
        <taxon>Mycobacteriales</taxon>
        <taxon>Gordoniaceae</taxon>
        <taxon>Gordonia</taxon>
    </lineage>
</organism>